<feature type="region of interest" description="Disordered" evidence="1">
    <location>
        <begin position="133"/>
        <end position="188"/>
    </location>
</feature>
<dbReference type="EMBL" id="CP108318">
    <property type="protein sequence ID" value="WTW59231.1"/>
    <property type="molecule type" value="Genomic_DNA"/>
</dbReference>
<name>A0AAU2UVP9_9ACTN</name>
<evidence type="ECO:0000256" key="1">
    <source>
        <dbReference type="SAM" id="MobiDB-lite"/>
    </source>
</evidence>
<proteinExistence type="predicted"/>
<feature type="compositionally biased region" description="Polar residues" evidence="1">
    <location>
        <begin position="162"/>
        <end position="171"/>
    </location>
</feature>
<gene>
    <name evidence="2" type="ORF">OG549_00395</name>
</gene>
<organism evidence="2">
    <name type="scientific">Streptomyces sp. NBC_00003</name>
    <dbReference type="NCBI Taxonomy" id="2903608"/>
    <lineage>
        <taxon>Bacteria</taxon>
        <taxon>Bacillati</taxon>
        <taxon>Actinomycetota</taxon>
        <taxon>Actinomycetes</taxon>
        <taxon>Kitasatosporales</taxon>
        <taxon>Streptomycetaceae</taxon>
        <taxon>Streptomyces</taxon>
    </lineage>
</organism>
<feature type="compositionally biased region" description="Low complexity" evidence="1">
    <location>
        <begin position="133"/>
        <end position="146"/>
    </location>
</feature>
<reference evidence="2" key="1">
    <citation type="submission" date="2022-10" db="EMBL/GenBank/DDBJ databases">
        <title>The complete genomes of actinobacterial strains from the NBC collection.</title>
        <authorList>
            <person name="Joergensen T.S."/>
            <person name="Alvarez Arevalo M."/>
            <person name="Sterndorff E.B."/>
            <person name="Faurdal D."/>
            <person name="Vuksanovic O."/>
            <person name="Mourched A.-S."/>
            <person name="Charusanti P."/>
            <person name="Shaw S."/>
            <person name="Blin K."/>
            <person name="Weber T."/>
        </authorList>
    </citation>
    <scope>NUCLEOTIDE SEQUENCE</scope>
    <source>
        <strain evidence="2">NBC_00003</strain>
    </source>
</reference>
<sequence length="188" mass="19149">MDWLMAAMVGAAGGASMEALDIIKAIKWHRQMPWNVQSGTIDPPQRRADVRPAEEHLPAPGRKAYCVAGMLRLFVSGALTGAVAASYPQSTNSLVAFFIGLGALSAVQQATTMVPLMVKSAGRAALGGVVEEAQQQAQALQQNGQQPSPTHSNGGLPGPRTGSPSGGNPQPDTGVAAQQDPTGGGGAA</sequence>
<accession>A0AAU2UVP9</accession>
<protein>
    <submittedName>
        <fullName evidence="2">Uncharacterized protein</fullName>
    </submittedName>
</protein>
<dbReference type="AlphaFoldDB" id="A0AAU2UVP9"/>
<evidence type="ECO:0000313" key="2">
    <source>
        <dbReference type="EMBL" id="WTW59231.1"/>
    </source>
</evidence>